<evidence type="ECO:0000256" key="1">
    <source>
        <dbReference type="ARBA" id="ARBA00010990"/>
    </source>
</evidence>
<evidence type="ECO:0000259" key="3">
    <source>
        <dbReference type="Pfam" id="PF01648"/>
    </source>
</evidence>
<accession>A0ABT2M260</accession>
<dbReference type="Proteomes" id="UP001431199">
    <property type="component" value="Unassembled WGS sequence"/>
</dbReference>
<protein>
    <submittedName>
        <fullName evidence="4">4'-phosphopantetheinyl transferase superfamily protein</fullName>
    </submittedName>
</protein>
<comment type="similarity">
    <text evidence="1">Belongs to the P-Pant transferase superfamily. Gsp/Sfp/HetI/AcpT family.</text>
</comment>
<keyword evidence="2 4" id="KW-0808">Transferase</keyword>
<evidence type="ECO:0000313" key="4">
    <source>
        <dbReference type="EMBL" id="MCT7398333.1"/>
    </source>
</evidence>
<comment type="caution">
    <text evidence="4">The sequence shown here is derived from an EMBL/GenBank/DDBJ whole genome shotgun (WGS) entry which is preliminary data.</text>
</comment>
<dbReference type="SUPFAM" id="SSF56214">
    <property type="entry name" value="4'-phosphopantetheinyl transferase"/>
    <property type="match status" value="2"/>
</dbReference>
<evidence type="ECO:0000256" key="2">
    <source>
        <dbReference type="ARBA" id="ARBA00022679"/>
    </source>
</evidence>
<dbReference type="InterPro" id="IPR037143">
    <property type="entry name" value="4-PPantetheinyl_Trfase_dom_sf"/>
</dbReference>
<proteinExistence type="inferred from homology"/>
<organism evidence="4 5">
    <name type="scientific">Eubacterium album</name>
    <dbReference type="NCBI Taxonomy" id="2978477"/>
    <lineage>
        <taxon>Bacteria</taxon>
        <taxon>Bacillati</taxon>
        <taxon>Bacillota</taxon>
        <taxon>Clostridia</taxon>
        <taxon>Eubacteriales</taxon>
        <taxon>Eubacteriaceae</taxon>
        <taxon>Eubacterium</taxon>
    </lineage>
</organism>
<dbReference type="InterPro" id="IPR008278">
    <property type="entry name" value="4-PPantetheinyl_Trfase_dom"/>
</dbReference>
<dbReference type="GO" id="GO:0016740">
    <property type="term" value="F:transferase activity"/>
    <property type="evidence" value="ECO:0007669"/>
    <property type="project" value="UniProtKB-KW"/>
</dbReference>
<sequence length="216" mass="25619">MKIYYYNVEKLSDKSVYSKYYEMMDEDRKNKIDRINQEDKKMQSLAAGILIQHIRKTEKEDSKILIDKYNKPSFEDGKIKFNISHSNKYAVAAVSAYEIGIDTEDVKRKNKFTMKERRIVNTCFAPKEQKYIYDIGTEQGKLQRFFRVWTIKEAYVKMEGTGIIRPFYTFEVDFEEERPKIIADKEMMITEMKIGISNLVSVCHNINDSEYTIEEL</sequence>
<dbReference type="InterPro" id="IPR050559">
    <property type="entry name" value="P-Pant_transferase_sf"/>
</dbReference>
<feature type="domain" description="4'-phosphopantetheinyl transferase" evidence="3">
    <location>
        <begin position="99"/>
        <end position="182"/>
    </location>
</feature>
<dbReference type="Gene3D" id="3.90.470.20">
    <property type="entry name" value="4'-phosphopantetheinyl transferase domain"/>
    <property type="match status" value="2"/>
</dbReference>
<gene>
    <name evidence="4" type="ORF">N5B56_04410</name>
</gene>
<keyword evidence="5" id="KW-1185">Reference proteome</keyword>
<reference evidence="4" key="1">
    <citation type="submission" date="2022-09" db="EMBL/GenBank/DDBJ databases">
        <title>Eubacterium sp. LFL-14 isolated from human feces.</title>
        <authorList>
            <person name="Liu F."/>
        </authorList>
    </citation>
    <scope>NUCLEOTIDE SEQUENCE</scope>
    <source>
        <strain evidence="4">LFL-14</strain>
    </source>
</reference>
<dbReference type="Pfam" id="PF01648">
    <property type="entry name" value="ACPS"/>
    <property type="match status" value="1"/>
</dbReference>
<dbReference type="PANTHER" id="PTHR12215:SF10">
    <property type="entry name" value="L-AMINOADIPATE-SEMIALDEHYDE DEHYDROGENASE-PHOSPHOPANTETHEINYL TRANSFERASE"/>
    <property type="match status" value="1"/>
</dbReference>
<dbReference type="RefSeq" id="WP_118565285.1">
    <property type="nucleotide sequence ID" value="NZ_JAODBU010000003.1"/>
</dbReference>
<dbReference type="PANTHER" id="PTHR12215">
    <property type="entry name" value="PHOSPHOPANTETHEINE TRANSFERASE"/>
    <property type="match status" value="1"/>
</dbReference>
<evidence type="ECO:0000313" key="5">
    <source>
        <dbReference type="Proteomes" id="UP001431199"/>
    </source>
</evidence>
<name>A0ABT2M260_9FIRM</name>
<dbReference type="EMBL" id="JAODBU010000003">
    <property type="protein sequence ID" value="MCT7398333.1"/>
    <property type="molecule type" value="Genomic_DNA"/>
</dbReference>